<dbReference type="PANTHER" id="PTHR32060">
    <property type="entry name" value="TAIL-SPECIFIC PROTEASE"/>
    <property type="match status" value="1"/>
</dbReference>
<reference evidence="3" key="1">
    <citation type="submission" date="2019-12" db="EMBL/GenBank/DDBJ databases">
        <title>Clostridiaceae gen. nov. sp. nov., isolated from sediment in Xinjiang, China.</title>
        <authorList>
            <person name="Zhang R."/>
        </authorList>
    </citation>
    <scope>NUCLEOTIDE SEQUENCE</scope>
    <source>
        <strain evidence="3">D2Q-11</strain>
    </source>
</reference>
<dbReference type="Gene3D" id="3.90.226.10">
    <property type="entry name" value="2-enoyl-CoA Hydratase, Chain A, domain 1"/>
    <property type="match status" value="1"/>
</dbReference>
<protein>
    <recommendedName>
        <fullName evidence="2">Tail specific protease domain-containing protein</fullName>
    </recommendedName>
</protein>
<dbReference type="Pfam" id="PF03572">
    <property type="entry name" value="Peptidase_S41"/>
    <property type="match status" value="1"/>
</dbReference>
<keyword evidence="1" id="KW-0812">Transmembrane</keyword>
<organism evidence="3 4">
    <name type="scientific">Anaeromonas frigoriresistens</name>
    <dbReference type="NCBI Taxonomy" id="2683708"/>
    <lineage>
        <taxon>Bacteria</taxon>
        <taxon>Bacillati</taxon>
        <taxon>Bacillota</taxon>
        <taxon>Tissierellia</taxon>
        <taxon>Tissierellales</taxon>
        <taxon>Thermohalobacteraceae</taxon>
        <taxon>Anaeromonas</taxon>
    </lineage>
</organism>
<evidence type="ECO:0000259" key="2">
    <source>
        <dbReference type="Pfam" id="PF03572"/>
    </source>
</evidence>
<dbReference type="GO" id="GO:0030288">
    <property type="term" value="C:outer membrane-bounded periplasmic space"/>
    <property type="evidence" value="ECO:0007669"/>
    <property type="project" value="TreeGrafter"/>
</dbReference>
<gene>
    <name evidence="3" type="ORF">GOQ27_10005</name>
</gene>
<dbReference type="InterPro" id="IPR029045">
    <property type="entry name" value="ClpP/crotonase-like_dom_sf"/>
</dbReference>
<feature type="transmembrane region" description="Helical" evidence="1">
    <location>
        <begin position="42"/>
        <end position="66"/>
    </location>
</feature>
<dbReference type="GO" id="GO:0004175">
    <property type="term" value="F:endopeptidase activity"/>
    <property type="evidence" value="ECO:0007669"/>
    <property type="project" value="TreeGrafter"/>
</dbReference>
<accession>A0A942UT83</accession>
<keyword evidence="1" id="KW-1133">Transmembrane helix</keyword>
<dbReference type="EMBL" id="WSFT01000037">
    <property type="protein sequence ID" value="MBS4538799.1"/>
    <property type="molecule type" value="Genomic_DNA"/>
</dbReference>
<keyword evidence="1" id="KW-0472">Membrane</keyword>
<feature type="domain" description="Tail specific protease" evidence="2">
    <location>
        <begin position="290"/>
        <end position="463"/>
    </location>
</feature>
<evidence type="ECO:0000256" key="1">
    <source>
        <dbReference type="SAM" id="Phobius"/>
    </source>
</evidence>
<dbReference type="AlphaFoldDB" id="A0A942UT83"/>
<dbReference type="RefSeq" id="WP_203366721.1">
    <property type="nucleotide sequence ID" value="NZ_WSFT01000037.1"/>
</dbReference>
<keyword evidence="4" id="KW-1185">Reference proteome</keyword>
<dbReference type="SUPFAM" id="SSF52096">
    <property type="entry name" value="ClpP/crotonase"/>
    <property type="match status" value="1"/>
</dbReference>
<evidence type="ECO:0000313" key="3">
    <source>
        <dbReference type="EMBL" id="MBS4538799.1"/>
    </source>
</evidence>
<feature type="transmembrane region" description="Helical" evidence="1">
    <location>
        <begin position="12"/>
        <end position="30"/>
    </location>
</feature>
<dbReference type="Proteomes" id="UP000724672">
    <property type="component" value="Unassembled WGS sequence"/>
</dbReference>
<proteinExistence type="predicted"/>
<dbReference type="GO" id="GO:0007165">
    <property type="term" value="P:signal transduction"/>
    <property type="evidence" value="ECO:0007669"/>
    <property type="project" value="TreeGrafter"/>
</dbReference>
<dbReference type="PANTHER" id="PTHR32060:SF30">
    <property type="entry name" value="CARBOXY-TERMINAL PROCESSING PROTEASE CTPA"/>
    <property type="match status" value="1"/>
</dbReference>
<comment type="caution">
    <text evidence="3">The sequence shown here is derived from an EMBL/GenBank/DDBJ whole genome shotgun (WGS) entry which is preliminary data.</text>
</comment>
<dbReference type="GO" id="GO:0008236">
    <property type="term" value="F:serine-type peptidase activity"/>
    <property type="evidence" value="ECO:0007669"/>
    <property type="project" value="InterPro"/>
</dbReference>
<name>A0A942UT83_9FIRM</name>
<dbReference type="InterPro" id="IPR005151">
    <property type="entry name" value="Tail-specific_protease"/>
</dbReference>
<dbReference type="Gene3D" id="3.30.750.44">
    <property type="match status" value="1"/>
</dbReference>
<dbReference type="GO" id="GO:0006508">
    <property type="term" value="P:proteolysis"/>
    <property type="evidence" value="ECO:0007669"/>
    <property type="project" value="InterPro"/>
</dbReference>
<evidence type="ECO:0000313" key="4">
    <source>
        <dbReference type="Proteomes" id="UP000724672"/>
    </source>
</evidence>
<sequence>MNKWSVIPIDMPIVFTVLFLLLTIILFIIISNKFKSKRKRIMGIWSLGWLLLAVILLITGTFGRFVKVDEINTKTYSKQELTKDLNQLEEIVMNENPLYFADKDELNQKIQNTRNEINDGMTELDFYRLINPIIADVRCGHTNLYISEGLEKNRKDTAKFFPLKVSLVDDQLYFLEEDKINGIEQGNRIISINGKTTDEIIHTLVENISIDSTIEAKARYIISKHFNSRFYDFVDNSDTFEVEILNNKGISSVVNLDAKYRDEFNTNAWSIHFADYKDGNYYDGKVHDDYAVLDINVFMEEKDNKFDDFLEEFFIQLKNQDISKLIIDLRGNYGADPKMAQKLMTYIIDEEMNYFQEDVPFLFNILGFNKTLTPQENRFDGDISLLTDGAVFSTAGHFVSLIKYHDLATIVGSETGGTYVCTDRSKDTVLPNTRIRLHYSTFPFKVDVEGLSDTKGVEPDIPVSPSIENILNKENIIMKKGLEVLGL</sequence>